<accession>A0A9D4KK59</accession>
<reference evidence="1" key="1">
    <citation type="journal article" date="2019" name="bioRxiv">
        <title>The Genome of the Zebra Mussel, Dreissena polymorpha: A Resource for Invasive Species Research.</title>
        <authorList>
            <person name="McCartney M.A."/>
            <person name="Auch B."/>
            <person name="Kono T."/>
            <person name="Mallez S."/>
            <person name="Zhang Y."/>
            <person name="Obille A."/>
            <person name="Becker A."/>
            <person name="Abrahante J.E."/>
            <person name="Garbe J."/>
            <person name="Badalamenti J.P."/>
            <person name="Herman A."/>
            <person name="Mangelson H."/>
            <person name="Liachko I."/>
            <person name="Sullivan S."/>
            <person name="Sone E.D."/>
            <person name="Koren S."/>
            <person name="Silverstein K.A.T."/>
            <person name="Beckman K.B."/>
            <person name="Gohl D.M."/>
        </authorList>
    </citation>
    <scope>NUCLEOTIDE SEQUENCE</scope>
    <source>
        <strain evidence="1">Duluth1</strain>
        <tissue evidence="1">Whole animal</tissue>
    </source>
</reference>
<evidence type="ECO:0000313" key="2">
    <source>
        <dbReference type="Proteomes" id="UP000828390"/>
    </source>
</evidence>
<reference evidence="1" key="2">
    <citation type="submission" date="2020-11" db="EMBL/GenBank/DDBJ databases">
        <authorList>
            <person name="McCartney M.A."/>
            <person name="Auch B."/>
            <person name="Kono T."/>
            <person name="Mallez S."/>
            <person name="Becker A."/>
            <person name="Gohl D.M."/>
            <person name="Silverstein K.A.T."/>
            <person name="Koren S."/>
            <person name="Bechman K.B."/>
            <person name="Herman A."/>
            <person name="Abrahante J.E."/>
            <person name="Garbe J."/>
        </authorList>
    </citation>
    <scope>NUCLEOTIDE SEQUENCE</scope>
    <source>
        <strain evidence="1">Duluth1</strain>
        <tissue evidence="1">Whole animal</tissue>
    </source>
</reference>
<sequence>MRLDAGNPKPAHKEWTIAAIIASNLQTIARVSAVLCLFSIAMSFTFVGATHQRWWLYGCQCSNWESRDSVREVVMNSYRGLFVGRDDLTSLPVVKLHKNPGEANLQSYVANTLPHINQYINPGCCYTDYRYEIFNTTSVNSQEFKVVHFDKAFQFVPTGRCKPNSTCNRGECLQMFRHHWMLVWDERLSTWPPVTFLPVEVPSHCQCVNVGRAKRRRRRSSCAVTNVYIEMREHQNDIPTG</sequence>
<proteinExistence type="predicted"/>
<keyword evidence="2" id="KW-1185">Reference proteome</keyword>
<dbReference type="EMBL" id="JAIWYP010000004">
    <property type="protein sequence ID" value="KAH3841385.1"/>
    <property type="molecule type" value="Genomic_DNA"/>
</dbReference>
<gene>
    <name evidence="1" type="ORF">DPMN_114844</name>
</gene>
<evidence type="ECO:0008006" key="3">
    <source>
        <dbReference type="Google" id="ProtNLM"/>
    </source>
</evidence>
<name>A0A9D4KK59_DREPO</name>
<dbReference type="AlphaFoldDB" id="A0A9D4KK59"/>
<protein>
    <recommendedName>
        <fullName evidence="3">Spaetzle domain-containing protein</fullName>
    </recommendedName>
</protein>
<dbReference type="Proteomes" id="UP000828390">
    <property type="component" value="Unassembled WGS sequence"/>
</dbReference>
<dbReference type="OrthoDB" id="6046294at2759"/>
<comment type="caution">
    <text evidence="1">The sequence shown here is derived from an EMBL/GenBank/DDBJ whole genome shotgun (WGS) entry which is preliminary data.</text>
</comment>
<organism evidence="1 2">
    <name type="scientific">Dreissena polymorpha</name>
    <name type="common">Zebra mussel</name>
    <name type="synonym">Mytilus polymorpha</name>
    <dbReference type="NCBI Taxonomy" id="45954"/>
    <lineage>
        <taxon>Eukaryota</taxon>
        <taxon>Metazoa</taxon>
        <taxon>Spiralia</taxon>
        <taxon>Lophotrochozoa</taxon>
        <taxon>Mollusca</taxon>
        <taxon>Bivalvia</taxon>
        <taxon>Autobranchia</taxon>
        <taxon>Heteroconchia</taxon>
        <taxon>Euheterodonta</taxon>
        <taxon>Imparidentia</taxon>
        <taxon>Neoheterodontei</taxon>
        <taxon>Myida</taxon>
        <taxon>Dreissenoidea</taxon>
        <taxon>Dreissenidae</taxon>
        <taxon>Dreissena</taxon>
    </lineage>
</organism>
<evidence type="ECO:0000313" key="1">
    <source>
        <dbReference type="EMBL" id="KAH3841385.1"/>
    </source>
</evidence>